<dbReference type="EMBL" id="KN835284">
    <property type="protein sequence ID" value="KIK40948.1"/>
    <property type="molecule type" value="Genomic_DNA"/>
</dbReference>
<organism evidence="1 2">
    <name type="scientific">Suillus luteus UH-Slu-Lm8-n1</name>
    <dbReference type="NCBI Taxonomy" id="930992"/>
    <lineage>
        <taxon>Eukaryota</taxon>
        <taxon>Fungi</taxon>
        <taxon>Dikarya</taxon>
        <taxon>Basidiomycota</taxon>
        <taxon>Agaricomycotina</taxon>
        <taxon>Agaricomycetes</taxon>
        <taxon>Agaricomycetidae</taxon>
        <taxon>Boletales</taxon>
        <taxon>Suillineae</taxon>
        <taxon>Suillaceae</taxon>
        <taxon>Suillus</taxon>
    </lineage>
</organism>
<dbReference type="InParanoid" id="A0A0D0BBV2"/>
<dbReference type="OrthoDB" id="10554933at2759"/>
<sequence length="109" mass="12577">MFLDVKKCQGYDRFQLYHLGIPNAIVIICWHERTTCIFIGVEQLGLNDIGGVLRFEASKHMDDPIIVSRTSGPACLWSLQLQLVATVPHNELVVTYFTFMMQMGRHQWH</sequence>
<gene>
    <name evidence="1" type="ORF">CY34DRAFT_238009</name>
</gene>
<evidence type="ECO:0000313" key="2">
    <source>
        <dbReference type="Proteomes" id="UP000054485"/>
    </source>
</evidence>
<reference evidence="2" key="2">
    <citation type="submission" date="2015-01" db="EMBL/GenBank/DDBJ databases">
        <title>Evolutionary Origins and Diversification of the Mycorrhizal Mutualists.</title>
        <authorList>
            <consortium name="DOE Joint Genome Institute"/>
            <consortium name="Mycorrhizal Genomics Consortium"/>
            <person name="Kohler A."/>
            <person name="Kuo A."/>
            <person name="Nagy L.G."/>
            <person name="Floudas D."/>
            <person name="Copeland A."/>
            <person name="Barry K.W."/>
            <person name="Cichocki N."/>
            <person name="Veneault-Fourrey C."/>
            <person name="LaButti K."/>
            <person name="Lindquist E.A."/>
            <person name="Lipzen A."/>
            <person name="Lundell T."/>
            <person name="Morin E."/>
            <person name="Murat C."/>
            <person name="Riley R."/>
            <person name="Ohm R."/>
            <person name="Sun H."/>
            <person name="Tunlid A."/>
            <person name="Henrissat B."/>
            <person name="Grigoriev I.V."/>
            <person name="Hibbett D.S."/>
            <person name="Martin F."/>
        </authorList>
    </citation>
    <scope>NUCLEOTIDE SEQUENCE [LARGE SCALE GENOMIC DNA]</scope>
    <source>
        <strain evidence="2">UH-Slu-Lm8-n1</strain>
    </source>
</reference>
<proteinExistence type="predicted"/>
<dbReference type="HOGENOM" id="CLU_2185677_0_0_1"/>
<name>A0A0D0BBV2_9AGAM</name>
<reference evidence="1 2" key="1">
    <citation type="submission" date="2014-04" db="EMBL/GenBank/DDBJ databases">
        <authorList>
            <consortium name="DOE Joint Genome Institute"/>
            <person name="Kuo A."/>
            <person name="Ruytinx J."/>
            <person name="Rineau F."/>
            <person name="Colpaert J."/>
            <person name="Kohler A."/>
            <person name="Nagy L.G."/>
            <person name="Floudas D."/>
            <person name="Copeland A."/>
            <person name="Barry K.W."/>
            <person name="Cichocki N."/>
            <person name="Veneault-Fourrey C."/>
            <person name="LaButti K."/>
            <person name="Lindquist E.A."/>
            <person name="Lipzen A."/>
            <person name="Lundell T."/>
            <person name="Morin E."/>
            <person name="Murat C."/>
            <person name="Sun H."/>
            <person name="Tunlid A."/>
            <person name="Henrissat B."/>
            <person name="Grigoriev I.V."/>
            <person name="Hibbett D.S."/>
            <person name="Martin F."/>
            <person name="Nordberg H.P."/>
            <person name="Cantor M.N."/>
            <person name="Hua S.X."/>
        </authorList>
    </citation>
    <scope>NUCLEOTIDE SEQUENCE [LARGE SCALE GENOMIC DNA]</scope>
    <source>
        <strain evidence="1 2">UH-Slu-Lm8-n1</strain>
    </source>
</reference>
<dbReference type="Proteomes" id="UP000054485">
    <property type="component" value="Unassembled WGS sequence"/>
</dbReference>
<evidence type="ECO:0000313" key="1">
    <source>
        <dbReference type="EMBL" id="KIK40948.1"/>
    </source>
</evidence>
<protein>
    <submittedName>
        <fullName evidence="1">Uncharacterized protein</fullName>
    </submittedName>
</protein>
<keyword evidence="2" id="KW-1185">Reference proteome</keyword>
<dbReference type="AlphaFoldDB" id="A0A0D0BBV2"/>
<accession>A0A0D0BBV2</accession>